<organism evidence="1 2">
    <name type="scientific">Paenisporosarcina antarctica</name>
    <dbReference type="NCBI Taxonomy" id="417367"/>
    <lineage>
        <taxon>Bacteria</taxon>
        <taxon>Bacillati</taxon>
        <taxon>Bacillota</taxon>
        <taxon>Bacilli</taxon>
        <taxon>Bacillales</taxon>
        <taxon>Caryophanaceae</taxon>
        <taxon>Paenisporosarcina</taxon>
    </lineage>
</organism>
<evidence type="ECO:0000313" key="2">
    <source>
        <dbReference type="Proteomes" id="UP000294292"/>
    </source>
</evidence>
<reference evidence="1 2" key="1">
    <citation type="submission" date="2019-03" db="EMBL/GenBank/DDBJ databases">
        <title>Complete genome sequence of Paenisporosarcina antarctica CGMCC 1.6503T.</title>
        <authorList>
            <person name="Rong J.-C."/>
            <person name="Chi N.-Y."/>
            <person name="Zhang Q.-F."/>
        </authorList>
    </citation>
    <scope>NUCLEOTIDE SEQUENCE [LARGE SCALE GENOMIC DNA]</scope>
    <source>
        <strain evidence="1 2">CGMCC 1.6503</strain>
    </source>
</reference>
<dbReference type="RefSeq" id="WP_017380728.1">
    <property type="nucleotide sequence ID" value="NZ_CP038015.1"/>
</dbReference>
<dbReference type="InterPro" id="IPR015064">
    <property type="entry name" value="Sda"/>
</dbReference>
<dbReference type="SUPFAM" id="SSF100985">
    <property type="entry name" value="Sporulation inhibitor Sda"/>
    <property type="match status" value="1"/>
</dbReference>
<keyword evidence="2" id="KW-1185">Reference proteome</keyword>
<evidence type="ECO:0000313" key="1">
    <source>
        <dbReference type="EMBL" id="QBP40279.1"/>
    </source>
</evidence>
<dbReference type="Gene3D" id="1.10.287.1100">
    <property type="entry name" value="Sporulation inhibitor A"/>
    <property type="match status" value="1"/>
</dbReference>
<dbReference type="EMBL" id="CP038015">
    <property type="protein sequence ID" value="QBP40279.1"/>
    <property type="molecule type" value="Genomic_DNA"/>
</dbReference>
<protein>
    <submittedName>
        <fullName evidence="1">Sporulation histidine kinase inhibitor Sda</fullName>
    </submittedName>
</protein>
<proteinExistence type="predicted"/>
<dbReference type="Pfam" id="PF08970">
    <property type="entry name" value="Sda"/>
    <property type="match status" value="1"/>
</dbReference>
<name>A0A4P6ZW59_9BACL</name>
<dbReference type="KEGG" id="panc:E2636_03550"/>
<gene>
    <name evidence="1" type="ORF">E2636_03550</name>
</gene>
<dbReference type="OrthoDB" id="2933732at2"/>
<accession>A0A4P6ZW59</accession>
<sequence>MSKLSTALLMESYVKAKGLKLSPEFISMLETEIRRRNSSN</sequence>
<dbReference type="Proteomes" id="UP000294292">
    <property type="component" value="Chromosome"/>
</dbReference>
<dbReference type="AlphaFoldDB" id="A0A4P6ZW59"/>
<dbReference type="InterPro" id="IPR036916">
    <property type="entry name" value="Sda_sf"/>
</dbReference>